<dbReference type="Proteomes" id="UP001203972">
    <property type="component" value="Unassembled WGS sequence"/>
</dbReference>
<dbReference type="EMBL" id="JAKTMA010000083">
    <property type="protein sequence ID" value="MCR0235575.1"/>
    <property type="molecule type" value="Genomic_DNA"/>
</dbReference>
<gene>
    <name evidence="1" type="ORF">MKC95_22705</name>
</gene>
<name>A0AAP2USA0_CLOIN</name>
<proteinExistence type="predicted"/>
<dbReference type="RefSeq" id="WP_008818029.1">
    <property type="nucleotide sequence ID" value="NZ_AP025565.1"/>
</dbReference>
<dbReference type="AlphaFoldDB" id="A0AAP2USA0"/>
<comment type="caution">
    <text evidence="1">The sequence shown here is derived from an EMBL/GenBank/DDBJ whole genome shotgun (WGS) entry which is preliminary data.</text>
</comment>
<evidence type="ECO:0000313" key="2">
    <source>
        <dbReference type="Proteomes" id="UP001203972"/>
    </source>
</evidence>
<protein>
    <submittedName>
        <fullName evidence="1">Minor capsid protein</fullName>
    </submittedName>
</protein>
<organism evidence="1 2">
    <name type="scientific">Clostridium innocuum</name>
    <dbReference type="NCBI Taxonomy" id="1522"/>
    <lineage>
        <taxon>Bacteria</taxon>
        <taxon>Bacillati</taxon>
        <taxon>Bacillota</taxon>
        <taxon>Clostridia</taxon>
        <taxon>Eubacteriales</taxon>
        <taxon>Clostridiaceae</taxon>
        <taxon>Clostridium</taxon>
    </lineage>
</organism>
<reference evidence="1" key="1">
    <citation type="journal article" date="2022" name="Clin. Infect. Dis.">
        <title>Association between Clostridium innocuum and antibiotic-associated diarrhea in adults and children: A cross-sectional study and comparative genomics analysis.</title>
        <authorList>
            <person name="Cherny K.E."/>
            <person name="Muscat E.B."/>
            <person name="Balaji A."/>
            <person name="Mukherjee J."/>
            <person name="Ozer E.A."/>
            <person name="Angarone M.P."/>
            <person name="Hauser A.R."/>
            <person name="Sichel J.S."/>
            <person name="Amponsah E."/>
            <person name="Kociolek L.K."/>
        </authorList>
    </citation>
    <scope>NUCLEOTIDE SEQUENCE</scope>
    <source>
        <strain evidence="1">NU1-AC-029v</strain>
    </source>
</reference>
<sequence>MRVKSVKVKINREAMAQLNKAKERALELTAEAMLSDIKSRAVVPKDIGDLERSGFVDKGQISAKLVAAIIFDTPYARRLYYNLPFVDKNGKEHQPVTFQQTKNHDAQDHWMDYYLDGDGLQWVQETFAKFLKQESGGLIT</sequence>
<evidence type="ECO:0000313" key="1">
    <source>
        <dbReference type="EMBL" id="MCR0235575.1"/>
    </source>
</evidence>
<accession>A0AAP2USA0</accession>